<protein>
    <recommendedName>
        <fullName evidence="3">SnoaL-like domain-containing protein</fullName>
    </recommendedName>
</protein>
<evidence type="ECO:0008006" key="3">
    <source>
        <dbReference type="Google" id="ProtNLM"/>
    </source>
</evidence>
<feature type="region of interest" description="Disordered" evidence="1">
    <location>
        <begin position="26"/>
        <end position="46"/>
    </location>
</feature>
<dbReference type="AlphaFoldDB" id="A0A382DK02"/>
<dbReference type="EMBL" id="UINC01039705">
    <property type="protein sequence ID" value="SVB38575.1"/>
    <property type="molecule type" value="Genomic_DNA"/>
</dbReference>
<dbReference type="SUPFAM" id="SSF54427">
    <property type="entry name" value="NTF2-like"/>
    <property type="match status" value="1"/>
</dbReference>
<evidence type="ECO:0000256" key="1">
    <source>
        <dbReference type="SAM" id="MobiDB-lite"/>
    </source>
</evidence>
<name>A0A382DK02_9ZZZZ</name>
<dbReference type="InterPro" id="IPR032710">
    <property type="entry name" value="NTF2-like_dom_sf"/>
</dbReference>
<dbReference type="Gene3D" id="3.10.450.50">
    <property type="match status" value="1"/>
</dbReference>
<organism evidence="2">
    <name type="scientific">marine metagenome</name>
    <dbReference type="NCBI Taxonomy" id="408172"/>
    <lineage>
        <taxon>unclassified sequences</taxon>
        <taxon>metagenomes</taxon>
        <taxon>ecological metagenomes</taxon>
    </lineage>
</organism>
<sequence>VLFRPQEGRELTKLYLTAASQVFPGDSPGGAIGEGSEGGPDGGAAGFRYTRQVLDGNHAVLEFETTMDGISVNGVDIITCDDNGRIVEFKVMLRPMKAVEAVRDRMAAMLEKLGG</sequence>
<gene>
    <name evidence="2" type="ORF">METZ01_LOCUS191429</name>
</gene>
<accession>A0A382DK02</accession>
<feature type="compositionally biased region" description="Gly residues" evidence="1">
    <location>
        <begin position="27"/>
        <end position="45"/>
    </location>
</feature>
<feature type="non-terminal residue" evidence="2">
    <location>
        <position position="1"/>
    </location>
</feature>
<proteinExistence type="predicted"/>
<evidence type="ECO:0000313" key="2">
    <source>
        <dbReference type="EMBL" id="SVB38575.1"/>
    </source>
</evidence>
<reference evidence="2" key="1">
    <citation type="submission" date="2018-05" db="EMBL/GenBank/DDBJ databases">
        <authorList>
            <person name="Lanie J.A."/>
            <person name="Ng W.-L."/>
            <person name="Kazmierczak K.M."/>
            <person name="Andrzejewski T.M."/>
            <person name="Davidsen T.M."/>
            <person name="Wayne K.J."/>
            <person name="Tettelin H."/>
            <person name="Glass J.I."/>
            <person name="Rusch D."/>
            <person name="Podicherti R."/>
            <person name="Tsui H.-C.T."/>
            <person name="Winkler M.E."/>
        </authorList>
    </citation>
    <scope>NUCLEOTIDE SEQUENCE</scope>
</reference>